<evidence type="ECO:0000256" key="7">
    <source>
        <dbReference type="RuleBase" id="RU003879"/>
    </source>
</evidence>
<keyword evidence="6 8" id="KW-0472">Membrane</keyword>
<accession>A0A9D1R1C9</accession>
<feature type="transmembrane region" description="Helical" evidence="8">
    <location>
        <begin position="12"/>
        <end position="32"/>
    </location>
</feature>
<evidence type="ECO:0000256" key="6">
    <source>
        <dbReference type="ARBA" id="ARBA00023136"/>
    </source>
</evidence>
<evidence type="ECO:0000256" key="8">
    <source>
        <dbReference type="SAM" id="Phobius"/>
    </source>
</evidence>
<gene>
    <name evidence="9" type="ORF">H9874_08485</name>
</gene>
<keyword evidence="4 7" id="KW-0812">Transmembrane</keyword>
<dbReference type="EMBL" id="DXGI01000319">
    <property type="protein sequence ID" value="HIW79165.1"/>
    <property type="molecule type" value="Genomic_DNA"/>
</dbReference>
<evidence type="ECO:0000256" key="1">
    <source>
        <dbReference type="ARBA" id="ARBA00004162"/>
    </source>
</evidence>
<evidence type="ECO:0000256" key="2">
    <source>
        <dbReference type="ARBA" id="ARBA00005811"/>
    </source>
</evidence>
<comment type="subcellular location">
    <subcellularLocation>
        <location evidence="1">Cell membrane</location>
        <topology evidence="1">Single-pass membrane protein</topology>
    </subcellularLocation>
    <subcellularLocation>
        <location evidence="7">Cell membrane</location>
        <topology evidence="7">Single-pass type II membrane protein</topology>
    </subcellularLocation>
</comment>
<dbReference type="Pfam" id="PF02472">
    <property type="entry name" value="ExbD"/>
    <property type="match status" value="1"/>
</dbReference>
<dbReference type="GO" id="GO:0022857">
    <property type="term" value="F:transmembrane transporter activity"/>
    <property type="evidence" value="ECO:0007669"/>
    <property type="project" value="InterPro"/>
</dbReference>
<reference evidence="9" key="2">
    <citation type="submission" date="2021-04" db="EMBL/GenBank/DDBJ databases">
        <authorList>
            <person name="Gilroy R."/>
        </authorList>
    </citation>
    <scope>NUCLEOTIDE SEQUENCE</scope>
    <source>
        <strain evidence="9">ChiSxjej5B17-1746</strain>
    </source>
</reference>
<evidence type="ECO:0000313" key="10">
    <source>
        <dbReference type="Proteomes" id="UP000824264"/>
    </source>
</evidence>
<dbReference type="PANTHER" id="PTHR30558:SF3">
    <property type="entry name" value="BIOPOLYMER TRANSPORT PROTEIN EXBD-RELATED"/>
    <property type="match status" value="1"/>
</dbReference>
<evidence type="ECO:0000256" key="5">
    <source>
        <dbReference type="ARBA" id="ARBA00022989"/>
    </source>
</evidence>
<dbReference type="AlphaFoldDB" id="A0A9D1R1C9"/>
<dbReference type="PANTHER" id="PTHR30558">
    <property type="entry name" value="EXBD MEMBRANE COMPONENT OF PMF-DRIVEN MACROMOLECULE IMPORT SYSTEM"/>
    <property type="match status" value="1"/>
</dbReference>
<dbReference type="Proteomes" id="UP000824264">
    <property type="component" value="Unassembled WGS sequence"/>
</dbReference>
<sequence length="128" mass="14205">MHDFEEDPGIDLTPVIDVVFMLLIFFIMTTTFSKPVLDIVLPSSETSEEAAGKSPELLISVKADGSIHYQEKPLDKEALTALLETRPEALLNLYVDEKAPFEAFVGVVDIAKMRRGGHFVISTQPSRQ</sequence>
<reference evidence="9" key="1">
    <citation type="journal article" date="2021" name="PeerJ">
        <title>Extensive microbial diversity within the chicken gut microbiome revealed by metagenomics and culture.</title>
        <authorList>
            <person name="Gilroy R."/>
            <person name="Ravi A."/>
            <person name="Getino M."/>
            <person name="Pursley I."/>
            <person name="Horton D.L."/>
            <person name="Alikhan N.F."/>
            <person name="Baker D."/>
            <person name="Gharbi K."/>
            <person name="Hall N."/>
            <person name="Watson M."/>
            <person name="Adriaenssens E.M."/>
            <person name="Foster-Nyarko E."/>
            <person name="Jarju S."/>
            <person name="Secka A."/>
            <person name="Antonio M."/>
            <person name="Oren A."/>
            <person name="Chaudhuri R.R."/>
            <person name="La Ragione R."/>
            <person name="Hildebrand F."/>
            <person name="Pallen M.J."/>
        </authorList>
    </citation>
    <scope>NUCLEOTIDE SEQUENCE</scope>
    <source>
        <strain evidence="9">ChiSxjej5B17-1746</strain>
    </source>
</reference>
<comment type="caution">
    <text evidence="9">The sequence shown here is derived from an EMBL/GenBank/DDBJ whole genome shotgun (WGS) entry which is preliminary data.</text>
</comment>
<proteinExistence type="inferred from homology"/>
<dbReference type="GO" id="GO:0015031">
    <property type="term" value="P:protein transport"/>
    <property type="evidence" value="ECO:0007669"/>
    <property type="project" value="UniProtKB-KW"/>
</dbReference>
<protein>
    <submittedName>
        <fullName evidence="9">Biopolymer transporter ExbD</fullName>
    </submittedName>
</protein>
<keyword evidence="3" id="KW-1003">Cell membrane</keyword>
<dbReference type="GO" id="GO:0005886">
    <property type="term" value="C:plasma membrane"/>
    <property type="evidence" value="ECO:0007669"/>
    <property type="project" value="UniProtKB-SubCell"/>
</dbReference>
<organism evidence="9 10">
    <name type="scientific">Candidatus Bilophila faecipullorum</name>
    <dbReference type="NCBI Taxonomy" id="2838482"/>
    <lineage>
        <taxon>Bacteria</taxon>
        <taxon>Pseudomonadati</taxon>
        <taxon>Thermodesulfobacteriota</taxon>
        <taxon>Desulfovibrionia</taxon>
        <taxon>Desulfovibrionales</taxon>
        <taxon>Desulfovibrionaceae</taxon>
        <taxon>Bilophila</taxon>
    </lineage>
</organism>
<keyword evidence="7" id="KW-0813">Transport</keyword>
<keyword evidence="7" id="KW-0653">Protein transport</keyword>
<dbReference type="InterPro" id="IPR003400">
    <property type="entry name" value="ExbD"/>
</dbReference>
<comment type="similarity">
    <text evidence="2 7">Belongs to the ExbD/TolR family.</text>
</comment>
<evidence type="ECO:0000256" key="4">
    <source>
        <dbReference type="ARBA" id="ARBA00022692"/>
    </source>
</evidence>
<name>A0A9D1R1C9_9BACT</name>
<evidence type="ECO:0000256" key="3">
    <source>
        <dbReference type="ARBA" id="ARBA00022475"/>
    </source>
</evidence>
<keyword evidence="5 8" id="KW-1133">Transmembrane helix</keyword>
<evidence type="ECO:0000313" key="9">
    <source>
        <dbReference type="EMBL" id="HIW79165.1"/>
    </source>
</evidence>